<keyword evidence="2" id="KW-1185">Reference proteome</keyword>
<accession>A0A5E4RML8</accession>
<evidence type="ECO:0008006" key="3">
    <source>
        <dbReference type="Google" id="ProtNLM"/>
    </source>
</evidence>
<evidence type="ECO:0000313" key="2">
    <source>
        <dbReference type="Proteomes" id="UP000366945"/>
    </source>
</evidence>
<proteinExistence type="predicted"/>
<name>A0A5E4RML8_9BURK</name>
<reference evidence="1 2" key="1">
    <citation type="submission" date="2019-08" db="EMBL/GenBank/DDBJ databases">
        <authorList>
            <person name="Peeters C."/>
        </authorList>
    </citation>
    <scope>NUCLEOTIDE SEQUENCE [LARGE SCALE GENOMIC DNA]</scope>
    <source>
        <strain evidence="1 2">LMG 31114</strain>
    </source>
</reference>
<sequence length="79" mass="8831">MSVNSYAFPIPECEVHGNRHVPTNKGMTLRDYFAAQLMAGDAANSANDDSWRSDAPDDALLKRAEFYYRFADAMLKARG</sequence>
<dbReference type="AlphaFoldDB" id="A0A5E4RML8"/>
<dbReference type="Proteomes" id="UP000366945">
    <property type="component" value="Unassembled WGS sequence"/>
</dbReference>
<organism evidence="1 2">
    <name type="scientific">Pandoraea pneumonica</name>
    <dbReference type="NCBI Taxonomy" id="2508299"/>
    <lineage>
        <taxon>Bacteria</taxon>
        <taxon>Pseudomonadati</taxon>
        <taxon>Pseudomonadota</taxon>
        <taxon>Betaproteobacteria</taxon>
        <taxon>Burkholderiales</taxon>
        <taxon>Burkholderiaceae</taxon>
        <taxon>Pandoraea</taxon>
    </lineage>
</organism>
<gene>
    <name evidence="1" type="ORF">PPN31114_00235</name>
</gene>
<evidence type="ECO:0000313" key="1">
    <source>
        <dbReference type="EMBL" id="VVD63682.1"/>
    </source>
</evidence>
<protein>
    <recommendedName>
        <fullName evidence="3">Gp38</fullName>
    </recommendedName>
</protein>
<dbReference type="RefSeq" id="WP_150677675.1">
    <property type="nucleotide sequence ID" value="NZ_CABPSK010000001.1"/>
</dbReference>
<dbReference type="OrthoDB" id="7031433at2"/>
<dbReference type="GeneID" id="300402309"/>
<dbReference type="EMBL" id="CABPSK010000001">
    <property type="protein sequence ID" value="VVD63682.1"/>
    <property type="molecule type" value="Genomic_DNA"/>
</dbReference>